<proteinExistence type="predicted"/>
<dbReference type="InterPro" id="IPR008538">
    <property type="entry name" value="Uma2"/>
</dbReference>
<sequence>MTTLDLPLEFNLEAVHLTDEQFYQLCIHNPEMAIEQNAKGVLIVMPPVGGESGNQELELGTDLAIWNRQTQLGKVFSSSTIFQLPIGSKRSPDAAWVELSRWEALTPEQRRRFPPIAPDFVIEVRSSTDSLETLRSKMQEYMASGVRLGWLFNPKDQQVEIYRQGAAAAVRPLPTQLSGDSVLPGFVLSASRFAEG</sequence>
<dbReference type="EMBL" id="QBMN01000160">
    <property type="protein sequence ID" value="PZO35740.1"/>
    <property type="molecule type" value="Genomic_DNA"/>
</dbReference>
<gene>
    <name evidence="2" type="ORF">DCF17_18285</name>
</gene>
<dbReference type="AlphaFoldDB" id="A0A2W4VUW3"/>
<reference evidence="2 3" key="2">
    <citation type="submission" date="2018-06" db="EMBL/GenBank/DDBJ databases">
        <title>Metagenomic assembly of (sub)arctic Cyanobacteria and their associated microbiome from non-axenic cultures.</title>
        <authorList>
            <person name="Baurain D."/>
        </authorList>
    </citation>
    <scope>NUCLEOTIDE SEQUENCE [LARGE SCALE GENOMIC DNA]</scope>
    <source>
        <strain evidence="2">ULC041bin1</strain>
    </source>
</reference>
<evidence type="ECO:0000313" key="3">
    <source>
        <dbReference type="Proteomes" id="UP000249081"/>
    </source>
</evidence>
<dbReference type="PANTHER" id="PTHR34107">
    <property type="entry name" value="SLL0198 PROTEIN-RELATED"/>
    <property type="match status" value="1"/>
</dbReference>
<organism evidence="2 3">
    <name type="scientific">Shackletoniella antarctica</name>
    <dbReference type="NCBI Taxonomy" id="268115"/>
    <lineage>
        <taxon>Bacteria</taxon>
        <taxon>Bacillati</taxon>
        <taxon>Cyanobacteriota</taxon>
        <taxon>Cyanophyceae</taxon>
        <taxon>Oculatellales</taxon>
        <taxon>Oculatellaceae</taxon>
        <taxon>Shackletoniella</taxon>
    </lineage>
</organism>
<dbReference type="Gene3D" id="3.90.1570.10">
    <property type="entry name" value="tt1808, chain A"/>
    <property type="match status" value="1"/>
</dbReference>
<dbReference type="Proteomes" id="UP000249081">
    <property type="component" value="Unassembled WGS sequence"/>
</dbReference>
<protein>
    <recommendedName>
        <fullName evidence="1">Putative restriction endonuclease domain-containing protein</fullName>
    </recommendedName>
</protein>
<dbReference type="PANTHER" id="PTHR34107:SF6">
    <property type="entry name" value="SLR0981 PROTEIN"/>
    <property type="match status" value="1"/>
</dbReference>
<dbReference type="InterPro" id="IPR011335">
    <property type="entry name" value="Restrct_endonuc-II-like"/>
</dbReference>
<accession>A0A2W4VUW3</accession>
<comment type="caution">
    <text evidence="2">The sequence shown here is derived from an EMBL/GenBank/DDBJ whole genome shotgun (WGS) entry which is preliminary data.</text>
</comment>
<dbReference type="CDD" id="cd06260">
    <property type="entry name" value="DUF820-like"/>
    <property type="match status" value="1"/>
</dbReference>
<name>A0A2W4VUW3_9CYAN</name>
<evidence type="ECO:0000313" key="2">
    <source>
        <dbReference type="EMBL" id="PZO35740.1"/>
    </source>
</evidence>
<dbReference type="SUPFAM" id="SSF52980">
    <property type="entry name" value="Restriction endonuclease-like"/>
    <property type="match status" value="1"/>
</dbReference>
<feature type="domain" description="Putative restriction endonuclease" evidence="1">
    <location>
        <begin position="20"/>
        <end position="190"/>
    </location>
</feature>
<reference evidence="3" key="1">
    <citation type="submission" date="2018-04" db="EMBL/GenBank/DDBJ databases">
        <authorList>
            <person name="Cornet L."/>
        </authorList>
    </citation>
    <scope>NUCLEOTIDE SEQUENCE [LARGE SCALE GENOMIC DNA]</scope>
</reference>
<dbReference type="InterPro" id="IPR012296">
    <property type="entry name" value="Nuclease_put_TT1808"/>
</dbReference>
<dbReference type="Pfam" id="PF05685">
    <property type="entry name" value="Uma2"/>
    <property type="match status" value="1"/>
</dbReference>
<evidence type="ECO:0000259" key="1">
    <source>
        <dbReference type="Pfam" id="PF05685"/>
    </source>
</evidence>